<feature type="region of interest" description="Disordered" evidence="1">
    <location>
        <begin position="353"/>
        <end position="503"/>
    </location>
</feature>
<name>F4RE86_MELLP</name>
<feature type="compositionally biased region" description="Basic residues" evidence="1">
    <location>
        <begin position="69"/>
        <end position="86"/>
    </location>
</feature>
<evidence type="ECO:0000313" key="3">
    <source>
        <dbReference type="Proteomes" id="UP000001072"/>
    </source>
</evidence>
<dbReference type="RefSeq" id="XP_007407677.1">
    <property type="nucleotide sequence ID" value="XM_007407615.1"/>
</dbReference>
<dbReference type="KEGG" id="mlr:MELLADRAFT_96289"/>
<keyword evidence="3" id="KW-1185">Reference proteome</keyword>
<dbReference type="EMBL" id="GL883098">
    <property type="protein sequence ID" value="EGG09317.1"/>
    <property type="molecule type" value="Genomic_DNA"/>
</dbReference>
<dbReference type="AlphaFoldDB" id="F4RE86"/>
<feature type="compositionally biased region" description="Polar residues" evidence="1">
    <location>
        <begin position="458"/>
        <end position="479"/>
    </location>
</feature>
<sequence>MLNELARCPNYQLSLFNNLTRITKMPRNNPKTAFQRTRPLRKNSVQQDSRDKSNDQGSIAGEDDDRVVGMKHRRVSPKRQSGKSKKSSLEGVGVFVGPKTSRERLQELLQQHITRKKVKCDGETGPARRSQTLSARQFKIGKSGGEEVKSVAKVQDQTSNNIDVDYNIYNHSQLNEMLRGVGLDMSAADKEELVKLCREYHDLIILPSPEPPSEQPRSRQSTVPPIPDQIPVLPVPTLAEFTYEDQNHPPQSLSQSTSSLSLRHFRWPENPPKSIKLPPITEASAVKSKPQLTVPAVSNPEGKLSTRKKFTRISVRRIDPKSSKSGNAGSLAPVPSPSCQLAEATSVAATFENRESVEMSSPQASPTPTSIPRLEHGRLLYPRPNPTNLSSALASTSAPSRCTKATKGKGKAKADSDQWEPSEDENESDHSGNEDSEEHMFSPLLETFDQQEPPPLSTPNHDPSGISTGVSPHSGTFNRQKPCHSSIPHHDSPAISVSKTDLGSTPSLSNMIREIYTNQISTSLEISKNSAAIEEMLKLLKKTITRIEGLNTEVRALSHVVTKVSGSSSPESLNIRGGRIAAHMRFHVETLFGQREDDSTFPAPASDEEKANWMKSRDLESIEADVTAPTFTMETLDSHFPYPDGPGHKDSTPTQLSVMRQMMNSVGVRSFRPDFSISQRTGDNKWLWDLALKIFVKLTECGEYPGVPSNPEGQEQMKKSLTTYVQGLSKRYRQESWDLQRKNKAVEEGRRNARRGHWSMLHVVMMRQKMRKYYRAAALQKLIQHHVTFAQFPGAVWNYKTSSLV</sequence>
<feature type="compositionally biased region" description="Polar residues" evidence="1">
    <location>
        <begin position="358"/>
        <end position="370"/>
    </location>
</feature>
<dbReference type="OrthoDB" id="2507552at2759"/>
<gene>
    <name evidence="2" type="ORF">MELLADRAFT_96289</name>
</gene>
<feature type="region of interest" description="Disordered" evidence="1">
    <location>
        <begin position="22"/>
        <end position="89"/>
    </location>
</feature>
<dbReference type="Proteomes" id="UP000001072">
    <property type="component" value="Unassembled WGS sequence"/>
</dbReference>
<feature type="compositionally biased region" description="Acidic residues" evidence="1">
    <location>
        <begin position="417"/>
        <end position="427"/>
    </location>
</feature>
<feature type="region of interest" description="Disordered" evidence="1">
    <location>
        <begin position="310"/>
        <end position="339"/>
    </location>
</feature>
<evidence type="ECO:0000256" key="1">
    <source>
        <dbReference type="SAM" id="MobiDB-lite"/>
    </source>
</evidence>
<dbReference type="HOGENOM" id="CLU_349866_0_0_1"/>
<dbReference type="InParanoid" id="F4RE86"/>
<dbReference type="VEuPathDB" id="FungiDB:MELLADRAFT_96289"/>
<accession>F4RE86</accession>
<reference evidence="3" key="1">
    <citation type="journal article" date="2011" name="Proc. Natl. Acad. Sci. U.S.A.">
        <title>Obligate biotrophy features unraveled by the genomic analysis of rust fungi.</title>
        <authorList>
            <person name="Duplessis S."/>
            <person name="Cuomo C.A."/>
            <person name="Lin Y.-C."/>
            <person name="Aerts A."/>
            <person name="Tisserant E."/>
            <person name="Veneault-Fourrey C."/>
            <person name="Joly D.L."/>
            <person name="Hacquard S."/>
            <person name="Amselem J."/>
            <person name="Cantarel B.L."/>
            <person name="Chiu R."/>
            <person name="Coutinho P.M."/>
            <person name="Feau N."/>
            <person name="Field M."/>
            <person name="Frey P."/>
            <person name="Gelhaye E."/>
            <person name="Goldberg J."/>
            <person name="Grabherr M.G."/>
            <person name="Kodira C.D."/>
            <person name="Kohler A."/>
            <person name="Kuees U."/>
            <person name="Lindquist E.A."/>
            <person name="Lucas S.M."/>
            <person name="Mago R."/>
            <person name="Mauceli E."/>
            <person name="Morin E."/>
            <person name="Murat C."/>
            <person name="Pangilinan J.L."/>
            <person name="Park R."/>
            <person name="Pearson M."/>
            <person name="Quesneville H."/>
            <person name="Rouhier N."/>
            <person name="Sakthikumar S."/>
            <person name="Salamov A.A."/>
            <person name="Schmutz J."/>
            <person name="Selles B."/>
            <person name="Shapiro H."/>
            <person name="Tanguay P."/>
            <person name="Tuskan G.A."/>
            <person name="Henrissat B."/>
            <person name="Van de Peer Y."/>
            <person name="Rouze P."/>
            <person name="Ellis J.G."/>
            <person name="Dodds P.N."/>
            <person name="Schein J.E."/>
            <person name="Zhong S."/>
            <person name="Hamelin R.C."/>
            <person name="Grigoriev I.V."/>
            <person name="Szabo L.J."/>
            <person name="Martin F."/>
        </authorList>
    </citation>
    <scope>NUCLEOTIDE SEQUENCE [LARGE SCALE GENOMIC DNA]</scope>
    <source>
        <strain evidence="3">98AG31 / pathotype 3-4-7</strain>
    </source>
</reference>
<dbReference type="GeneID" id="18937550"/>
<organism evidence="3">
    <name type="scientific">Melampsora larici-populina (strain 98AG31 / pathotype 3-4-7)</name>
    <name type="common">Poplar leaf rust fungus</name>
    <dbReference type="NCBI Taxonomy" id="747676"/>
    <lineage>
        <taxon>Eukaryota</taxon>
        <taxon>Fungi</taxon>
        <taxon>Dikarya</taxon>
        <taxon>Basidiomycota</taxon>
        <taxon>Pucciniomycotina</taxon>
        <taxon>Pucciniomycetes</taxon>
        <taxon>Pucciniales</taxon>
        <taxon>Melampsoraceae</taxon>
        <taxon>Melampsora</taxon>
    </lineage>
</organism>
<proteinExistence type="predicted"/>
<feature type="compositionally biased region" description="Low complexity" evidence="1">
    <location>
        <begin position="386"/>
        <end position="403"/>
    </location>
</feature>
<feature type="region of interest" description="Disordered" evidence="1">
    <location>
        <begin position="206"/>
        <end position="231"/>
    </location>
</feature>
<evidence type="ECO:0000313" key="2">
    <source>
        <dbReference type="EMBL" id="EGG09317.1"/>
    </source>
</evidence>
<protein>
    <submittedName>
        <fullName evidence="2">Uncharacterized protein</fullName>
    </submittedName>
</protein>